<reference evidence="10 11" key="1">
    <citation type="submission" date="2024-09" db="EMBL/GenBank/DDBJ databases">
        <authorList>
            <person name="Zhang Z.-H."/>
        </authorList>
    </citation>
    <scope>NUCLEOTIDE SEQUENCE [LARGE SCALE GENOMIC DNA]</scope>
    <source>
        <strain evidence="10 11">HHTR114</strain>
    </source>
</reference>
<feature type="binding site" evidence="7">
    <location>
        <position position="277"/>
    </location>
    <ligand>
        <name>substrate</name>
    </ligand>
</feature>
<feature type="domain" description="Gcp-like" evidence="9">
    <location>
        <begin position="28"/>
        <end position="312"/>
    </location>
</feature>
<keyword evidence="3 7" id="KW-0479">Metal-binding</keyword>
<comment type="cofactor">
    <cofactor evidence="7">
        <name>Fe(2+)</name>
        <dbReference type="ChEBI" id="CHEBI:29033"/>
    </cofactor>
    <text evidence="7">Binds 1 Fe(2+) ion per subunit.</text>
</comment>
<dbReference type="EMBL" id="JBHPON010000001">
    <property type="protein sequence ID" value="MFC6034739.1"/>
    <property type="molecule type" value="Genomic_DNA"/>
</dbReference>
<keyword evidence="5 7" id="KW-0012">Acyltransferase</keyword>
<dbReference type="Gene3D" id="3.30.420.40">
    <property type="match status" value="2"/>
</dbReference>
<keyword evidence="7" id="KW-0963">Cytoplasm</keyword>
<dbReference type="PANTHER" id="PTHR11735">
    <property type="entry name" value="TRNA N6-ADENOSINE THREONYLCARBAMOYLTRANSFERASE"/>
    <property type="match status" value="1"/>
</dbReference>
<dbReference type="PRINTS" id="PR00789">
    <property type="entry name" value="OSIALOPTASE"/>
</dbReference>
<evidence type="ECO:0000256" key="8">
    <source>
        <dbReference type="SAM" id="MobiDB-lite"/>
    </source>
</evidence>
<evidence type="ECO:0000256" key="6">
    <source>
        <dbReference type="ARBA" id="ARBA00048117"/>
    </source>
</evidence>
<accession>A0ABW1KS96</accession>
<dbReference type="Pfam" id="PF00814">
    <property type="entry name" value="TsaD"/>
    <property type="match status" value="1"/>
</dbReference>
<dbReference type="InterPro" id="IPR017861">
    <property type="entry name" value="KAE1/TsaD"/>
</dbReference>
<keyword evidence="2 7" id="KW-0819">tRNA processing</keyword>
<protein>
    <recommendedName>
        <fullName evidence="7">tRNA N6-adenosine threonylcarbamoyltransferase</fullName>
        <ecNumber evidence="7">2.3.1.234</ecNumber>
    </recommendedName>
    <alternativeName>
        <fullName evidence="7">N6-L-threonylcarbamoyladenine synthase</fullName>
        <shortName evidence="7">t(6)A synthase</shortName>
    </alternativeName>
    <alternativeName>
        <fullName evidence="7">t(6)A37 threonylcarbamoyladenosine biosynthesis protein TsaD</fullName>
    </alternativeName>
    <alternativeName>
        <fullName evidence="7">tRNA threonylcarbamoyladenosine biosynthesis protein TsaD</fullName>
    </alternativeName>
</protein>
<feature type="binding site" evidence="7">
    <location>
        <position position="305"/>
    </location>
    <ligand>
        <name>Fe cation</name>
        <dbReference type="ChEBI" id="CHEBI:24875"/>
    </ligand>
</feature>
<dbReference type="HAMAP" id="MF_01445">
    <property type="entry name" value="TsaD"/>
    <property type="match status" value="1"/>
</dbReference>
<evidence type="ECO:0000259" key="9">
    <source>
        <dbReference type="Pfam" id="PF00814"/>
    </source>
</evidence>
<name>A0ABW1KS96_9PROT</name>
<dbReference type="NCBIfam" id="TIGR00329">
    <property type="entry name" value="gcp_kae1"/>
    <property type="match status" value="1"/>
</dbReference>
<feature type="binding site" evidence="7">
    <location>
        <position position="115"/>
    </location>
    <ligand>
        <name>Fe cation</name>
        <dbReference type="ChEBI" id="CHEBI:24875"/>
    </ligand>
</feature>
<feature type="compositionally biased region" description="Gly residues" evidence="8">
    <location>
        <begin position="347"/>
        <end position="358"/>
    </location>
</feature>
<evidence type="ECO:0000256" key="4">
    <source>
        <dbReference type="ARBA" id="ARBA00023004"/>
    </source>
</evidence>
<gene>
    <name evidence="7 10" type="primary">tsaD</name>
    <name evidence="10" type="ORF">ACFMB1_04240</name>
</gene>
<proteinExistence type="inferred from homology"/>
<comment type="catalytic activity">
    <reaction evidence="6 7">
        <text>L-threonylcarbamoyladenylate + adenosine(37) in tRNA = N(6)-L-threonylcarbamoyladenosine(37) in tRNA + AMP + H(+)</text>
        <dbReference type="Rhea" id="RHEA:37059"/>
        <dbReference type="Rhea" id="RHEA-COMP:10162"/>
        <dbReference type="Rhea" id="RHEA-COMP:10163"/>
        <dbReference type="ChEBI" id="CHEBI:15378"/>
        <dbReference type="ChEBI" id="CHEBI:73682"/>
        <dbReference type="ChEBI" id="CHEBI:74411"/>
        <dbReference type="ChEBI" id="CHEBI:74418"/>
        <dbReference type="ChEBI" id="CHEBI:456215"/>
        <dbReference type="EC" id="2.3.1.234"/>
    </reaction>
</comment>
<dbReference type="InterPro" id="IPR043129">
    <property type="entry name" value="ATPase_NBD"/>
</dbReference>
<comment type="caution">
    <text evidence="10">The sequence shown here is derived from an EMBL/GenBank/DDBJ whole genome shotgun (WGS) entry which is preliminary data.</text>
</comment>
<dbReference type="EC" id="2.3.1.234" evidence="7"/>
<sequence length="358" mass="37108">MLVLGIETSCDDTAAAIVRREDDGACVILSNEVWAQHDDHAAFGGVVPEIAARSHVERLDGTIERAVKKAGVSFADLDAVAATAGPGLVGGVMVGLTTAKAVAMAHGLRLVPLNHLEGHALSARMTEDAPFPYLLLLISGGHTQLIRVTGVGKYDRLGTTIDDAAGESFDKTAKLLGLGAPGGPKVEAAAATGRADRFNLPRPLLKHEGCDFSFSGLKTAVREAAQSLENPAPQDVADLAASFQEAAARHLAQRTEKAMALMPESGRLVVAGGVAANSAIKKMLQQLCAASSWTLITPPPQYCTDNGAMIAWAGAERLAAGLAPQQDDAMALAPRARWPLADPPDGGRLGSGRKGPKA</sequence>
<dbReference type="CDD" id="cd24133">
    <property type="entry name" value="ASKHA_NBD_TsaD_bac"/>
    <property type="match status" value="1"/>
</dbReference>
<evidence type="ECO:0000313" key="11">
    <source>
        <dbReference type="Proteomes" id="UP001596116"/>
    </source>
</evidence>
<organism evidence="10 11">
    <name type="scientific">Hyphococcus aureus</name>
    <dbReference type="NCBI Taxonomy" id="2666033"/>
    <lineage>
        <taxon>Bacteria</taxon>
        <taxon>Pseudomonadati</taxon>
        <taxon>Pseudomonadota</taxon>
        <taxon>Alphaproteobacteria</taxon>
        <taxon>Parvularculales</taxon>
        <taxon>Parvularculaceae</taxon>
        <taxon>Hyphococcus</taxon>
    </lineage>
</organism>
<dbReference type="RefSeq" id="WP_379879920.1">
    <property type="nucleotide sequence ID" value="NZ_JBHPON010000001.1"/>
</dbReference>
<feature type="binding site" evidence="7">
    <location>
        <begin position="137"/>
        <end position="141"/>
    </location>
    <ligand>
        <name>substrate</name>
    </ligand>
</feature>
<feature type="binding site" evidence="7">
    <location>
        <position position="183"/>
    </location>
    <ligand>
        <name>substrate</name>
    </ligand>
</feature>
<feature type="region of interest" description="Disordered" evidence="8">
    <location>
        <begin position="335"/>
        <end position="358"/>
    </location>
</feature>
<feature type="binding site" evidence="7">
    <location>
        <position position="119"/>
    </location>
    <ligand>
        <name>Fe cation</name>
        <dbReference type="ChEBI" id="CHEBI:24875"/>
    </ligand>
</feature>
<evidence type="ECO:0000256" key="5">
    <source>
        <dbReference type="ARBA" id="ARBA00023315"/>
    </source>
</evidence>
<dbReference type="GO" id="GO:0061711">
    <property type="term" value="F:tRNA N(6)-L-threonylcarbamoyladenine synthase activity"/>
    <property type="evidence" value="ECO:0007669"/>
    <property type="project" value="UniProtKB-EC"/>
</dbReference>
<dbReference type="InterPro" id="IPR022450">
    <property type="entry name" value="TsaD"/>
</dbReference>
<evidence type="ECO:0000256" key="3">
    <source>
        <dbReference type="ARBA" id="ARBA00022723"/>
    </source>
</evidence>
<evidence type="ECO:0000313" key="10">
    <source>
        <dbReference type="EMBL" id="MFC6034739.1"/>
    </source>
</evidence>
<keyword evidence="4 7" id="KW-0408">Iron</keyword>
<evidence type="ECO:0000256" key="7">
    <source>
        <dbReference type="HAMAP-Rule" id="MF_01445"/>
    </source>
</evidence>
<evidence type="ECO:0000256" key="2">
    <source>
        <dbReference type="ARBA" id="ARBA00022694"/>
    </source>
</evidence>
<comment type="function">
    <text evidence="7">Required for the formation of a threonylcarbamoyl group on adenosine at position 37 (t(6)A37) in tRNAs that read codons beginning with adenine. Is involved in the transfer of the threonylcarbamoyl moiety of threonylcarbamoyl-AMP (TC-AMP) to the N6 group of A37, together with TsaE and TsaB. TsaD likely plays a direct catalytic role in this reaction.</text>
</comment>
<dbReference type="NCBIfam" id="TIGR03723">
    <property type="entry name" value="T6A_TsaD_YgjD"/>
    <property type="match status" value="1"/>
</dbReference>
<dbReference type="InterPro" id="IPR000905">
    <property type="entry name" value="Gcp-like_dom"/>
</dbReference>
<dbReference type="Proteomes" id="UP001596116">
    <property type="component" value="Unassembled WGS sequence"/>
</dbReference>
<dbReference type="SUPFAM" id="SSF53067">
    <property type="entry name" value="Actin-like ATPase domain"/>
    <property type="match status" value="1"/>
</dbReference>
<feature type="binding site" evidence="7">
    <location>
        <position position="187"/>
    </location>
    <ligand>
        <name>substrate</name>
    </ligand>
</feature>
<comment type="similarity">
    <text evidence="7">Belongs to the KAE1 / TsaD family.</text>
</comment>
<keyword evidence="1 7" id="KW-0808">Transferase</keyword>
<comment type="subcellular location">
    <subcellularLocation>
        <location evidence="7">Cytoplasm</location>
    </subcellularLocation>
</comment>
<evidence type="ECO:0000256" key="1">
    <source>
        <dbReference type="ARBA" id="ARBA00022679"/>
    </source>
</evidence>
<dbReference type="PANTHER" id="PTHR11735:SF6">
    <property type="entry name" value="TRNA N6-ADENOSINE THREONYLCARBAMOYLTRANSFERASE, MITOCHONDRIAL"/>
    <property type="match status" value="1"/>
</dbReference>
<feature type="binding site" evidence="7">
    <location>
        <position position="170"/>
    </location>
    <ligand>
        <name>substrate</name>
    </ligand>
</feature>
<keyword evidence="11" id="KW-1185">Reference proteome</keyword>